<organism evidence="2">
    <name type="scientific">Kwoniella dejecticola CBS 10117</name>
    <dbReference type="NCBI Taxonomy" id="1296121"/>
    <lineage>
        <taxon>Eukaryota</taxon>
        <taxon>Fungi</taxon>
        <taxon>Dikarya</taxon>
        <taxon>Basidiomycota</taxon>
        <taxon>Agaricomycotina</taxon>
        <taxon>Tremellomycetes</taxon>
        <taxon>Tremellales</taxon>
        <taxon>Cryptococcaceae</taxon>
        <taxon>Kwoniella</taxon>
    </lineage>
</organism>
<dbReference type="EMBL" id="KI894037">
    <property type="protein sequence ID" value="OBR81455.1"/>
    <property type="molecule type" value="Genomic_DNA"/>
</dbReference>
<gene>
    <name evidence="2" type="ORF">I303_08225</name>
    <name evidence="3" type="ORF">I303_106517</name>
</gene>
<sequence>MSQPHDQLSSSRSSLLSAPPSAHESQSSSRTHTPYDSSVASPSRSLRSSTTSLDVLAEAYDDVFAGAESDGGDDQLVQLTQAADALLRQTHPQSSFNSQVRTNQGCSSVPRVPNVSRDEQNG</sequence>
<feature type="compositionally biased region" description="Polar residues" evidence="1">
    <location>
        <begin position="93"/>
        <end position="107"/>
    </location>
</feature>
<feature type="region of interest" description="Disordered" evidence="1">
    <location>
        <begin position="1"/>
        <end position="49"/>
    </location>
</feature>
<feature type="compositionally biased region" description="Low complexity" evidence="1">
    <location>
        <begin position="36"/>
        <end position="49"/>
    </location>
</feature>
<reference evidence="3" key="3">
    <citation type="submission" date="2024-02" db="EMBL/GenBank/DDBJ databases">
        <title>Comparative genomics of Cryptococcus and Kwoniella reveals pathogenesis evolution and contrasting modes of karyotype evolution via chromosome fusion or intercentromeric recombination.</title>
        <authorList>
            <person name="Coelho M.A."/>
            <person name="David-Palma M."/>
            <person name="Shea T."/>
            <person name="Bowers K."/>
            <person name="McGinley-Smith S."/>
            <person name="Mohammad A.W."/>
            <person name="Gnirke A."/>
            <person name="Yurkov A.M."/>
            <person name="Nowrousian M."/>
            <person name="Sun S."/>
            <person name="Cuomo C.A."/>
            <person name="Heitman J."/>
        </authorList>
    </citation>
    <scope>NUCLEOTIDE SEQUENCE</scope>
    <source>
        <strain evidence="3">CBS 10117</strain>
    </source>
</reference>
<evidence type="ECO:0000256" key="1">
    <source>
        <dbReference type="SAM" id="MobiDB-lite"/>
    </source>
</evidence>
<accession>A0A1A5ZUH1</accession>
<dbReference type="RefSeq" id="XP_018259297.1">
    <property type="nucleotide sequence ID" value="XM_018411485.1"/>
</dbReference>
<evidence type="ECO:0000313" key="4">
    <source>
        <dbReference type="Proteomes" id="UP000078595"/>
    </source>
</evidence>
<name>A0A1A5ZUH1_9TREE</name>
<reference evidence="3" key="2">
    <citation type="submission" date="2013-07" db="EMBL/GenBank/DDBJ databases">
        <authorList>
            <consortium name="The Broad Institute Genome Sequencing Platform"/>
            <person name="Cuomo C."/>
            <person name="Litvintseva A."/>
            <person name="Chen Y."/>
            <person name="Heitman J."/>
            <person name="Sun S."/>
            <person name="Springer D."/>
            <person name="Dromer F."/>
            <person name="Young S.K."/>
            <person name="Zeng Q."/>
            <person name="Gargeya S."/>
            <person name="Fitzgerald M."/>
            <person name="Abouelleil A."/>
            <person name="Alvarado L."/>
            <person name="Berlin A.M."/>
            <person name="Chapman S.B."/>
            <person name="Dewar J."/>
            <person name="Goldberg J."/>
            <person name="Griggs A."/>
            <person name="Gujja S."/>
            <person name="Hansen M."/>
            <person name="Howarth C."/>
            <person name="Imamovic A."/>
            <person name="Larimer J."/>
            <person name="McCowan C."/>
            <person name="Murphy C."/>
            <person name="Pearson M."/>
            <person name="Priest M."/>
            <person name="Roberts A."/>
            <person name="Saif S."/>
            <person name="Shea T."/>
            <person name="Sykes S."/>
            <person name="Wortman J."/>
            <person name="Nusbaum C."/>
            <person name="Birren B."/>
        </authorList>
    </citation>
    <scope>NUCLEOTIDE SEQUENCE</scope>
    <source>
        <strain evidence="3">CBS 10117</strain>
    </source>
</reference>
<dbReference type="EMBL" id="CP144537">
    <property type="protein sequence ID" value="WWC63912.1"/>
    <property type="molecule type" value="Genomic_DNA"/>
</dbReference>
<feature type="compositionally biased region" description="Low complexity" evidence="1">
    <location>
        <begin position="1"/>
        <end position="25"/>
    </location>
</feature>
<evidence type="ECO:0000313" key="3">
    <source>
        <dbReference type="EMBL" id="WWC63912.1"/>
    </source>
</evidence>
<keyword evidence="4" id="KW-1185">Reference proteome</keyword>
<feature type="region of interest" description="Disordered" evidence="1">
    <location>
        <begin position="93"/>
        <end position="122"/>
    </location>
</feature>
<dbReference type="VEuPathDB" id="FungiDB:I303_08225"/>
<proteinExistence type="predicted"/>
<dbReference type="GeneID" id="28971924"/>
<dbReference type="Proteomes" id="UP000078595">
    <property type="component" value="Chromosome 8"/>
</dbReference>
<dbReference type="AlphaFoldDB" id="A0A1A5ZUH1"/>
<dbReference type="KEGG" id="kdj:28971924"/>
<reference evidence="2" key="1">
    <citation type="submission" date="2013-07" db="EMBL/GenBank/DDBJ databases">
        <title>The Genome Sequence of Cryptococcus dejecticola CBS10117.</title>
        <authorList>
            <consortium name="The Broad Institute Genome Sequencing Platform"/>
            <person name="Cuomo C."/>
            <person name="Litvintseva A."/>
            <person name="Chen Y."/>
            <person name="Heitman J."/>
            <person name="Sun S."/>
            <person name="Springer D."/>
            <person name="Dromer F."/>
            <person name="Young S.K."/>
            <person name="Zeng Q."/>
            <person name="Gargeya S."/>
            <person name="Fitzgerald M."/>
            <person name="Abouelleil A."/>
            <person name="Alvarado L."/>
            <person name="Berlin A.M."/>
            <person name="Chapman S.B."/>
            <person name="Dewar J."/>
            <person name="Goldberg J."/>
            <person name="Griggs A."/>
            <person name="Gujja S."/>
            <person name="Hansen M."/>
            <person name="Howarth C."/>
            <person name="Imamovic A."/>
            <person name="Larimer J."/>
            <person name="McCowan C."/>
            <person name="Murphy C."/>
            <person name="Pearson M."/>
            <person name="Priest M."/>
            <person name="Roberts A."/>
            <person name="Saif S."/>
            <person name="Shea T."/>
            <person name="Sykes S."/>
            <person name="Wortman J."/>
            <person name="Nusbaum C."/>
            <person name="Birren B."/>
        </authorList>
    </citation>
    <scope>NUCLEOTIDE SEQUENCE [LARGE SCALE GENOMIC DNA]</scope>
    <source>
        <strain evidence="2">CBS 10117</strain>
    </source>
</reference>
<feature type="compositionally biased region" description="Polar residues" evidence="1">
    <location>
        <begin position="26"/>
        <end position="35"/>
    </location>
</feature>
<protein>
    <submittedName>
        <fullName evidence="2">Uncharacterized protein</fullName>
    </submittedName>
</protein>
<evidence type="ECO:0000313" key="2">
    <source>
        <dbReference type="EMBL" id="OBR81455.1"/>
    </source>
</evidence>